<evidence type="ECO:0000313" key="1">
    <source>
        <dbReference type="EMBL" id="KAK1319465.1"/>
    </source>
</evidence>
<sequence>MEKINIRISFSKVSLSSPMEALSAMNLKTIDLIFSQKIRSQASWVEMATIYHLELQGMPTDLQLAIQQGFNKVGFQIDSKVIEAWLKGKGIPWRSKRVLYEIQDDLTKIE</sequence>
<keyword evidence="2" id="KW-1185">Reference proteome</keyword>
<proteinExistence type="predicted"/>
<comment type="caution">
    <text evidence="1">The sequence shown here is derived from an EMBL/GenBank/DDBJ whole genome shotgun (WGS) entry which is preliminary data.</text>
</comment>
<name>A0AAV9F189_ACOCL</name>
<protein>
    <submittedName>
        <fullName evidence="1">Uncharacterized protein</fullName>
    </submittedName>
</protein>
<evidence type="ECO:0000313" key="2">
    <source>
        <dbReference type="Proteomes" id="UP001180020"/>
    </source>
</evidence>
<dbReference type="Proteomes" id="UP001180020">
    <property type="component" value="Unassembled WGS sequence"/>
</dbReference>
<dbReference type="AlphaFoldDB" id="A0AAV9F189"/>
<reference evidence="1" key="1">
    <citation type="journal article" date="2023" name="Nat. Commun.">
        <title>Diploid and tetraploid genomes of Acorus and the evolution of monocots.</title>
        <authorList>
            <person name="Ma L."/>
            <person name="Liu K.W."/>
            <person name="Li Z."/>
            <person name="Hsiao Y.Y."/>
            <person name="Qi Y."/>
            <person name="Fu T."/>
            <person name="Tang G.D."/>
            <person name="Zhang D."/>
            <person name="Sun W.H."/>
            <person name="Liu D.K."/>
            <person name="Li Y."/>
            <person name="Chen G.Z."/>
            <person name="Liu X.D."/>
            <person name="Liao X.Y."/>
            <person name="Jiang Y.T."/>
            <person name="Yu X."/>
            <person name="Hao Y."/>
            <person name="Huang J."/>
            <person name="Zhao X.W."/>
            <person name="Ke S."/>
            <person name="Chen Y.Y."/>
            <person name="Wu W.L."/>
            <person name="Hsu J.L."/>
            <person name="Lin Y.F."/>
            <person name="Huang M.D."/>
            <person name="Li C.Y."/>
            <person name="Huang L."/>
            <person name="Wang Z.W."/>
            <person name="Zhao X."/>
            <person name="Zhong W.Y."/>
            <person name="Peng D.H."/>
            <person name="Ahmad S."/>
            <person name="Lan S."/>
            <person name="Zhang J.S."/>
            <person name="Tsai W.C."/>
            <person name="Van de Peer Y."/>
            <person name="Liu Z.J."/>
        </authorList>
    </citation>
    <scope>NUCLEOTIDE SEQUENCE</scope>
    <source>
        <strain evidence="1">CP</strain>
    </source>
</reference>
<organism evidence="1 2">
    <name type="scientific">Acorus calamus</name>
    <name type="common">Sweet flag</name>
    <dbReference type="NCBI Taxonomy" id="4465"/>
    <lineage>
        <taxon>Eukaryota</taxon>
        <taxon>Viridiplantae</taxon>
        <taxon>Streptophyta</taxon>
        <taxon>Embryophyta</taxon>
        <taxon>Tracheophyta</taxon>
        <taxon>Spermatophyta</taxon>
        <taxon>Magnoliopsida</taxon>
        <taxon>Liliopsida</taxon>
        <taxon>Acoraceae</taxon>
        <taxon>Acorus</taxon>
    </lineage>
</organism>
<dbReference type="EMBL" id="JAUJYO010000004">
    <property type="protein sequence ID" value="KAK1319465.1"/>
    <property type="molecule type" value="Genomic_DNA"/>
</dbReference>
<reference evidence="1" key="2">
    <citation type="submission" date="2023-06" db="EMBL/GenBank/DDBJ databases">
        <authorList>
            <person name="Ma L."/>
            <person name="Liu K.-W."/>
            <person name="Li Z."/>
            <person name="Hsiao Y.-Y."/>
            <person name="Qi Y."/>
            <person name="Fu T."/>
            <person name="Tang G."/>
            <person name="Zhang D."/>
            <person name="Sun W.-H."/>
            <person name="Liu D.-K."/>
            <person name="Li Y."/>
            <person name="Chen G.-Z."/>
            <person name="Liu X.-D."/>
            <person name="Liao X.-Y."/>
            <person name="Jiang Y.-T."/>
            <person name="Yu X."/>
            <person name="Hao Y."/>
            <person name="Huang J."/>
            <person name="Zhao X.-W."/>
            <person name="Ke S."/>
            <person name="Chen Y.-Y."/>
            <person name="Wu W.-L."/>
            <person name="Hsu J.-L."/>
            <person name="Lin Y.-F."/>
            <person name="Huang M.-D."/>
            <person name="Li C.-Y."/>
            <person name="Huang L."/>
            <person name="Wang Z.-W."/>
            <person name="Zhao X."/>
            <person name="Zhong W.-Y."/>
            <person name="Peng D.-H."/>
            <person name="Ahmad S."/>
            <person name="Lan S."/>
            <person name="Zhang J.-S."/>
            <person name="Tsai W.-C."/>
            <person name="Van De Peer Y."/>
            <person name="Liu Z.-J."/>
        </authorList>
    </citation>
    <scope>NUCLEOTIDE SEQUENCE</scope>
    <source>
        <strain evidence="1">CP</strain>
        <tissue evidence="1">Leaves</tissue>
    </source>
</reference>
<gene>
    <name evidence="1" type="ORF">QJS10_CPB04g01648</name>
</gene>
<accession>A0AAV9F189</accession>